<protein>
    <submittedName>
        <fullName evidence="2">Uncharacterized protein</fullName>
    </submittedName>
</protein>
<evidence type="ECO:0000313" key="2">
    <source>
        <dbReference type="EMBL" id="SCB37197.1"/>
    </source>
</evidence>
<dbReference type="RefSeq" id="WP_037200146.1">
    <property type="nucleotide sequence ID" value="NZ_FMAF01000009.1"/>
</dbReference>
<dbReference type="OrthoDB" id="8373655at2"/>
<dbReference type="Proteomes" id="UP000199205">
    <property type="component" value="Unassembled WGS sequence"/>
</dbReference>
<dbReference type="EMBL" id="FMAF01000009">
    <property type="protein sequence ID" value="SCB37197.1"/>
    <property type="molecule type" value="Genomic_DNA"/>
</dbReference>
<proteinExistence type="predicted"/>
<evidence type="ECO:0000256" key="1">
    <source>
        <dbReference type="SAM" id="SignalP"/>
    </source>
</evidence>
<organism evidence="2 3">
    <name type="scientific">Rhizobium lusitanum</name>
    <dbReference type="NCBI Taxonomy" id="293958"/>
    <lineage>
        <taxon>Bacteria</taxon>
        <taxon>Pseudomonadati</taxon>
        <taxon>Pseudomonadota</taxon>
        <taxon>Alphaproteobacteria</taxon>
        <taxon>Hyphomicrobiales</taxon>
        <taxon>Rhizobiaceae</taxon>
        <taxon>Rhizobium/Agrobacterium group</taxon>
        <taxon>Rhizobium</taxon>
    </lineage>
</organism>
<keyword evidence="1" id="KW-0732">Signal</keyword>
<accession>A0A1C3WAK6</accession>
<gene>
    <name evidence="2" type="ORF">GA0061101_109182</name>
</gene>
<sequence length="155" mass="15673">MNRLHLTTMTLATMLLTTASVDAADFSVTPLKEGDTFTGCLAQNPATGVGLLAVGDKVVLFANSSKFTFAKGDQVTGSWSIDGGTATNFSSTADTAATATIDVPNTTEAVMALTSGKSLSLTANSTTADFSLAGGEKAFMGLSECMTTQAAPAAN</sequence>
<feature type="chain" id="PRO_5008685308" evidence="1">
    <location>
        <begin position="24"/>
        <end position="155"/>
    </location>
</feature>
<name>A0A1C3WAK6_9HYPH</name>
<feature type="signal peptide" evidence="1">
    <location>
        <begin position="1"/>
        <end position="23"/>
    </location>
</feature>
<evidence type="ECO:0000313" key="3">
    <source>
        <dbReference type="Proteomes" id="UP000199205"/>
    </source>
</evidence>
<reference evidence="2 3" key="1">
    <citation type="submission" date="2016-08" db="EMBL/GenBank/DDBJ databases">
        <authorList>
            <person name="Seilhamer J.J."/>
        </authorList>
    </citation>
    <scope>NUCLEOTIDE SEQUENCE [LARGE SCALE GENOMIC DNA]</scope>
    <source>
        <strain evidence="2 3">P1-7</strain>
    </source>
</reference>
<dbReference type="AlphaFoldDB" id="A0A1C3WAK6"/>